<organism evidence="1">
    <name type="scientific">uncultured archaeon MedDCM-OCT-S09-C50</name>
    <dbReference type="NCBI Taxonomy" id="743102"/>
    <lineage>
        <taxon>Archaea</taxon>
        <taxon>environmental samples</taxon>
    </lineage>
</organism>
<name>D6PC67_9ARCH</name>
<sequence length="128" mass="14094">MNDDYEVVETHVRPALEVVPSTHWYDVPAGAYVHRCIDLHGSLLNSTYLSMSVEASNIDGLQTQLVSAVDGVGLEQNMTDVPETFCLEGLDPLVFESSMGALTINNDTFLPQLPNAGRWLPMCLRRDG</sequence>
<dbReference type="EMBL" id="GU942976">
    <property type="protein sequence ID" value="ADD93318.1"/>
    <property type="molecule type" value="Genomic_DNA"/>
</dbReference>
<dbReference type="AlphaFoldDB" id="D6PC67"/>
<accession>D6PC67</accession>
<reference evidence="1" key="1">
    <citation type="journal article" date="2010" name="ISME J.">
        <title>Metagenome of the Mediterranean deep chlorophyll maximum studied by direct and fosmid library 454 pyrosequencing.</title>
        <authorList>
            <person name="Ghai R."/>
            <person name="Martin-Cuadrado A.B."/>
            <person name="Molto A.G."/>
            <person name="Heredia I.G."/>
            <person name="Cabrera R."/>
            <person name="Martin J."/>
            <person name="Verdu M."/>
            <person name="Deschamps P."/>
            <person name="Moreira D."/>
            <person name="Lopez-Garcia P."/>
            <person name="Mira A."/>
            <person name="Rodriguez-Valera F."/>
        </authorList>
    </citation>
    <scope>NUCLEOTIDE SEQUENCE</scope>
</reference>
<proteinExistence type="predicted"/>
<protein>
    <submittedName>
        <fullName evidence="1">Uncharacterized protein</fullName>
    </submittedName>
</protein>
<evidence type="ECO:0000313" key="1">
    <source>
        <dbReference type="EMBL" id="ADD93318.1"/>
    </source>
</evidence>